<dbReference type="SMART" id="SM00355">
    <property type="entry name" value="ZnF_C2H2"/>
    <property type="match status" value="12"/>
</dbReference>
<dbReference type="Pfam" id="PF12874">
    <property type="entry name" value="zf-met"/>
    <property type="match status" value="1"/>
</dbReference>
<keyword evidence="7" id="KW-0805">Transcription regulation</keyword>
<dbReference type="FunFam" id="3.30.160.60:FF:000478">
    <property type="entry name" value="Zinc finger protein 133"/>
    <property type="match status" value="1"/>
</dbReference>
<dbReference type="Pfam" id="PF07776">
    <property type="entry name" value="zf-AD"/>
    <property type="match status" value="1"/>
</dbReference>
<feature type="domain" description="C2H2-type" evidence="14">
    <location>
        <begin position="440"/>
        <end position="467"/>
    </location>
</feature>
<keyword evidence="10" id="KW-0539">Nucleus</keyword>
<dbReference type="Gene3D" id="3.40.1800.20">
    <property type="match status" value="1"/>
</dbReference>
<dbReference type="Gene3D" id="3.30.160.60">
    <property type="entry name" value="Classic Zinc Finger"/>
    <property type="match status" value="10"/>
</dbReference>
<dbReference type="GO" id="GO:0043565">
    <property type="term" value="F:sequence-specific DNA binding"/>
    <property type="evidence" value="ECO:0007669"/>
    <property type="project" value="UniProtKB-ARBA"/>
</dbReference>
<dbReference type="AlphaFoldDB" id="A0ABD2XCU3"/>
<dbReference type="InterPro" id="IPR013087">
    <property type="entry name" value="Znf_C2H2_type"/>
</dbReference>
<keyword evidence="17" id="KW-1185">Reference proteome</keyword>
<dbReference type="FunFam" id="3.30.160.60:FF:002343">
    <property type="entry name" value="Zinc finger protein 33A"/>
    <property type="match status" value="1"/>
</dbReference>
<comment type="subcellular location">
    <subcellularLocation>
        <location evidence="1">Nucleus</location>
    </subcellularLocation>
</comment>
<dbReference type="SMART" id="SM00868">
    <property type="entry name" value="zf-AD"/>
    <property type="match status" value="1"/>
</dbReference>
<dbReference type="GO" id="GO:0008270">
    <property type="term" value="F:zinc ion binding"/>
    <property type="evidence" value="ECO:0007669"/>
    <property type="project" value="UniProtKB-UniRule"/>
</dbReference>
<dbReference type="GO" id="GO:0005634">
    <property type="term" value="C:nucleus"/>
    <property type="evidence" value="ECO:0007669"/>
    <property type="project" value="UniProtKB-SubCell"/>
</dbReference>
<comment type="caution">
    <text evidence="16">The sequence shown here is derived from an EMBL/GenBank/DDBJ whole genome shotgun (WGS) entry which is preliminary data.</text>
</comment>
<evidence type="ECO:0000256" key="10">
    <source>
        <dbReference type="ARBA" id="ARBA00023242"/>
    </source>
</evidence>
<dbReference type="GO" id="GO:0003682">
    <property type="term" value="F:chromatin binding"/>
    <property type="evidence" value="ECO:0007669"/>
    <property type="project" value="UniProtKB-ARBA"/>
</dbReference>
<dbReference type="Pfam" id="PF00096">
    <property type="entry name" value="zf-C2H2"/>
    <property type="match status" value="6"/>
</dbReference>
<dbReference type="FunFam" id="3.30.160.60:FF:000744">
    <property type="entry name" value="zinc finger E-box-binding homeobox 1"/>
    <property type="match status" value="1"/>
</dbReference>
<dbReference type="SUPFAM" id="SSF57716">
    <property type="entry name" value="Glucocorticoid receptor-like (DNA-binding domain)"/>
    <property type="match status" value="1"/>
</dbReference>
<evidence type="ECO:0000256" key="11">
    <source>
        <dbReference type="PROSITE-ProRule" id="PRU00042"/>
    </source>
</evidence>
<keyword evidence="9" id="KW-0804">Transcription</keyword>
<dbReference type="FunFam" id="3.30.160.60:FF:000145">
    <property type="entry name" value="Zinc finger protein 574"/>
    <property type="match status" value="1"/>
</dbReference>
<evidence type="ECO:0008006" key="18">
    <source>
        <dbReference type="Google" id="ProtNLM"/>
    </source>
</evidence>
<evidence type="ECO:0000256" key="9">
    <source>
        <dbReference type="ARBA" id="ARBA00023163"/>
    </source>
</evidence>
<organism evidence="16 17">
    <name type="scientific">Trichogramma kaykai</name>
    <dbReference type="NCBI Taxonomy" id="54128"/>
    <lineage>
        <taxon>Eukaryota</taxon>
        <taxon>Metazoa</taxon>
        <taxon>Ecdysozoa</taxon>
        <taxon>Arthropoda</taxon>
        <taxon>Hexapoda</taxon>
        <taxon>Insecta</taxon>
        <taxon>Pterygota</taxon>
        <taxon>Neoptera</taxon>
        <taxon>Endopterygota</taxon>
        <taxon>Hymenoptera</taxon>
        <taxon>Apocrita</taxon>
        <taxon>Proctotrupomorpha</taxon>
        <taxon>Chalcidoidea</taxon>
        <taxon>Trichogrammatidae</taxon>
        <taxon>Trichogramma</taxon>
    </lineage>
</organism>
<dbReference type="GO" id="GO:0040029">
    <property type="term" value="P:epigenetic regulation of gene expression"/>
    <property type="evidence" value="ECO:0007669"/>
    <property type="project" value="UniProtKB-ARBA"/>
</dbReference>
<dbReference type="PROSITE" id="PS50157">
    <property type="entry name" value="ZINC_FINGER_C2H2_2"/>
    <property type="match status" value="11"/>
</dbReference>
<keyword evidence="5 11" id="KW-0863">Zinc-finger</keyword>
<feature type="region of interest" description="Disordered" evidence="13">
    <location>
        <begin position="683"/>
        <end position="721"/>
    </location>
</feature>
<dbReference type="SUPFAM" id="SSF57667">
    <property type="entry name" value="beta-beta-alpha zinc fingers"/>
    <property type="match status" value="6"/>
</dbReference>
<evidence type="ECO:0000256" key="8">
    <source>
        <dbReference type="ARBA" id="ARBA00023125"/>
    </source>
</evidence>
<feature type="domain" description="C2H2-type" evidence="14">
    <location>
        <begin position="666"/>
        <end position="693"/>
    </location>
</feature>
<feature type="binding site" evidence="12">
    <location>
        <position position="14"/>
    </location>
    <ligand>
        <name>Zn(2+)</name>
        <dbReference type="ChEBI" id="CHEBI:29105"/>
    </ligand>
</feature>
<evidence type="ECO:0000256" key="13">
    <source>
        <dbReference type="SAM" id="MobiDB-lite"/>
    </source>
</evidence>
<accession>A0ABD2XCU3</accession>
<sequence>MASIHQFDYLCRLCSDKVDHLMGVPIFEECATNIAKKITTVLPVNISITDELPKVVCVKCVYKLEDFHVFREKVLQTEKMFIEMAKSITKHNMNSLNGITAKEMQRNIGNLENNVNALDNHDVLTHNAQNRLHQMADIDNLHLPGSSRQMVVQEELSQQNDLPVSSFHLVGDASRMVDEQIQTVTSLSQDLAINLDGNLTVGNINVGDHLSHIDINSYVDSMSSTANVQLQAEKLIQYCNEVNTDSNIMEEEHHSVAHSSTQSNIDDDGIGSSENTTHAFTLTSTSNHINNENGMVMQYTKGTKDALIEDLLRNPTIDENESTWYICPFCNEAFSEPSNLLLHFEEHFYSCLKCDLYFTSIDVFNLHNQNCFVNKSDLTENKEPIQFSEFQPPVEESSEKKPQGSRIKCAPKICTYCGKEYPTNYKLQEHMRKHTGERPFQCSLCEKAFRSKIGLAQHTATHTGQFDYSCSTCGKGFQCKSYLIVHQRVHSDVKPYSCSTCNQKFKTRQSLCDHENRHKGVKPYKCEICGRGFITKGLCKSHQKIHSGLDNRQYPCDVCNKMFVSKSYLNTHLRIHTGEKPFLCEVCGKGFLTRVDLRVHSTMHTGKKDFECDICGKDFARRSALQCHRRSHTGERPYRCDVCNKTFTQFSPMNIHKRLHTGERPYACDICEKSFTSRSTMMCHRKKHDKPNQEPPSLNELKLEEDGKDTSHLTESNDGTD</sequence>
<feature type="domain" description="ZAD" evidence="15">
    <location>
        <begin position="9"/>
        <end position="84"/>
    </location>
</feature>
<feature type="compositionally biased region" description="Basic and acidic residues" evidence="13">
    <location>
        <begin position="701"/>
        <end position="712"/>
    </location>
</feature>
<dbReference type="EMBL" id="JBJJXI010000032">
    <property type="protein sequence ID" value="KAL3402960.1"/>
    <property type="molecule type" value="Genomic_DNA"/>
</dbReference>
<feature type="domain" description="C2H2-type" evidence="14">
    <location>
        <begin position="554"/>
        <end position="581"/>
    </location>
</feature>
<evidence type="ECO:0000313" key="17">
    <source>
        <dbReference type="Proteomes" id="UP001627154"/>
    </source>
</evidence>
<feature type="domain" description="C2H2-type" evidence="14">
    <location>
        <begin position="468"/>
        <end position="495"/>
    </location>
</feature>
<dbReference type="PROSITE" id="PS00028">
    <property type="entry name" value="ZINC_FINGER_C2H2_1"/>
    <property type="match status" value="11"/>
</dbReference>
<name>A0ABD2XCU3_9HYME</name>
<dbReference type="GO" id="GO:0000785">
    <property type="term" value="C:chromatin"/>
    <property type="evidence" value="ECO:0007669"/>
    <property type="project" value="UniProtKB-ARBA"/>
</dbReference>
<dbReference type="PROSITE" id="PS51915">
    <property type="entry name" value="ZAD"/>
    <property type="match status" value="1"/>
</dbReference>
<feature type="domain" description="C2H2-type" evidence="14">
    <location>
        <begin position="582"/>
        <end position="609"/>
    </location>
</feature>
<dbReference type="FunFam" id="3.30.160.60:FF:001136">
    <property type="entry name" value="Zinc finger protein 408"/>
    <property type="match status" value="1"/>
</dbReference>
<proteinExistence type="inferred from homology"/>
<dbReference type="InterPro" id="IPR036236">
    <property type="entry name" value="Znf_C2H2_sf"/>
</dbReference>
<evidence type="ECO:0000256" key="2">
    <source>
        <dbReference type="ARBA" id="ARBA00006991"/>
    </source>
</evidence>
<evidence type="ECO:0000256" key="6">
    <source>
        <dbReference type="ARBA" id="ARBA00022833"/>
    </source>
</evidence>
<feature type="domain" description="C2H2-type" evidence="14">
    <location>
        <begin position="412"/>
        <end position="439"/>
    </location>
</feature>
<evidence type="ECO:0000259" key="15">
    <source>
        <dbReference type="PROSITE" id="PS51915"/>
    </source>
</evidence>
<protein>
    <recommendedName>
        <fullName evidence="18">Protein krueppel</fullName>
    </recommendedName>
</protein>
<evidence type="ECO:0000256" key="12">
    <source>
        <dbReference type="PROSITE-ProRule" id="PRU01263"/>
    </source>
</evidence>
<feature type="domain" description="C2H2-type" evidence="14">
    <location>
        <begin position="638"/>
        <end position="665"/>
    </location>
</feature>
<evidence type="ECO:0000256" key="3">
    <source>
        <dbReference type="ARBA" id="ARBA00022723"/>
    </source>
</evidence>
<dbReference type="GO" id="GO:0006355">
    <property type="term" value="P:regulation of DNA-templated transcription"/>
    <property type="evidence" value="ECO:0007669"/>
    <property type="project" value="UniProtKB-ARBA"/>
</dbReference>
<comment type="similarity">
    <text evidence="2">Belongs to the krueppel C2H2-type zinc-finger protein family.</text>
</comment>
<feature type="domain" description="C2H2-type" evidence="14">
    <location>
        <begin position="610"/>
        <end position="637"/>
    </location>
</feature>
<feature type="domain" description="C2H2-type" evidence="14">
    <location>
        <begin position="325"/>
        <end position="347"/>
    </location>
</feature>
<keyword evidence="3 12" id="KW-0479">Metal-binding</keyword>
<feature type="domain" description="C2H2-type" evidence="14">
    <location>
        <begin position="496"/>
        <end position="523"/>
    </location>
</feature>
<feature type="binding site" evidence="12">
    <location>
        <position position="60"/>
    </location>
    <ligand>
        <name>Zn(2+)</name>
        <dbReference type="ChEBI" id="CHEBI:29105"/>
    </ligand>
</feature>
<dbReference type="Proteomes" id="UP001627154">
    <property type="component" value="Unassembled WGS sequence"/>
</dbReference>
<evidence type="ECO:0000259" key="14">
    <source>
        <dbReference type="PROSITE" id="PS50157"/>
    </source>
</evidence>
<dbReference type="PANTHER" id="PTHR24393">
    <property type="entry name" value="ZINC FINGER PROTEIN"/>
    <property type="match status" value="1"/>
</dbReference>
<feature type="domain" description="C2H2-type" evidence="14">
    <location>
        <begin position="524"/>
        <end position="551"/>
    </location>
</feature>
<dbReference type="FunFam" id="3.30.160.60:FF:000557">
    <property type="entry name" value="zinc finger and SCAN domain-containing protein 29"/>
    <property type="match status" value="1"/>
</dbReference>
<feature type="binding site" evidence="12">
    <location>
        <position position="57"/>
    </location>
    <ligand>
        <name>Zn(2+)</name>
        <dbReference type="ChEBI" id="CHEBI:29105"/>
    </ligand>
</feature>
<keyword evidence="6 12" id="KW-0862">Zinc</keyword>
<evidence type="ECO:0000256" key="5">
    <source>
        <dbReference type="ARBA" id="ARBA00022771"/>
    </source>
</evidence>
<reference evidence="16 17" key="1">
    <citation type="journal article" date="2024" name="bioRxiv">
        <title>A reference genome for Trichogramma kaykai: A tiny desert-dwelling parasitoid wasp with competing sex-ratio distorters.</title>
        <authorList>
            <person name="Culotta J."/>
            <person name="Lindsey A.R."/>
        </authorList>
    </citation>
    <scope>NUCLEOTIDE SEQUENCE [LARGE SCALE GENOMIC DNA]</scope>
    <source>
        <strain evidence="16 17">KSX58</strain>
    </source>
</reference>
<gene>
    <name evidence="16" type="ORF">TKK_004115</name>
</gene>
<evidence type="ECO:0000256" key="7">
    <source>
        <dbReference type="ARBA" id="ARBA00023015"/>
    </source>
</evidence>
<dbReference type="FunFam" id="3.30.160.60:FF:000446">
    <property type="entry name" value="Zinc finger protein"/>
    <property type="match status" value="1"/>
</dbReference>
<evidence type="ECO:0000256" key="1">
    <source>
        <dbReference type="ARBA" id="ARBA00004123"/>
    </source>
</evidence>
<feature type="binding site" evidence="12">
    <location>
        <position position="11"/>
    </location>
    <ligand>
        <name>Zn(2+)</name>
        <dbReference type="ChEBI" id="CHEBI:29105"/>
    </ligand>
</feature>
<evidence type="ECO:0000256" key="4">
    <source>
        <dbReference type="ARBA" id="ARBA00022737"/>
    </source>
</evidence>
<dbReference type="InterPro" id="IPR012934">
    <property type="entry name" value="Znf_AD"/>
</dbReference>
<keyword evidence="4" id="KW-0677">Repeat</keyword>
<keyword evidence="8" id="KW-0238">DNA-binding</keyword>
<dbReference type="FunFam" id="3.30.160.60:FF:000690">
    <property type="entry name" value="Zinc finger protein 354C"/>
    <property type="match status" value="1"/>
</dbReference>
<dbReference type="PANTHER" id="PTHR24393:SF15">
    <property type="entry name" value="IP01243P-RELATED"/>
    <property type="match status" value="1"/>
</dbReference>
<evidence type="ECO:0000313" key="16">
    <source>
        <dbReference type="EMBL" id="KAL3402960.1"/>
    </source>
</evidence>